<feature type="compositionally biased region" description="Basic and acidic residues" evidence="1">
    <location>
        <begin position="66"/>
        <end position="79"/>
    </location>
</feature>
<name>L0B1J9_THEEQ</name>
<dbReference type="KEGG" id="beq:BEWA_003970"/>
<organism evidence="2 3">
    <name type="scientific">Theileria equi strain WA</name>
    <dbReference type="NCBI Taxonomy" id="1537102"/>
    <lineage>
        <taxon>Eukaryota</taxon>
        <taxon>Sar</taxon>
        <taxon>Alveolata</taxon>
        <taxon>Apicomplexa</taxon>
        <taxon>Aconoidasida</taxon>
        <taxon>Piroplasmida</taxon>
        <taxon>Theileriidae</taxon>
        <taxon>Theileria</taxon>
    </lineage>
</organism>
<sequence>MIRKNKWLHKLLFTPSIVYFSSSPFSLRSLKLTLACAKILVVVFTDGETEEKSSRESPNPSSLAIQHDEELKDGSVSKA</sequence>
<gene>
    <name evidence="2" type="ORF">BEWA_003970</name>
</gene>
<dbReference type="Proteomes" id="UP000031512">
    <property type="component" value="Chromosome 3"/>
</dbReference>
<evidence type="ECO:0000313" key="3">
    <source>
        <dbReference type="Proteomes" id="UP000031512"/>
    </source>
</evidence>
<feature type="region of interest" description="Disordered" evidence="1">
    <location>
        <begin position="47"/>
        <end position="79"/>
    </location>
</feature>
<keyword evidence="3" id="KW-1185">Reference proteome</keyword>
<dbReference type="RefSeq" id="XP_004830655.1">
    <property type="nucleotide sequence ID" value="XM_004830598.1"/>
</dbReference>
<accession>L0B1J9</accession>
<dbReference type="VEuPathDB" id="PiroplasmaDB:BEWA_003970"/>
<dbReference type="EMBL" id="CP001670">
    <property type="protein sequence ID" value="AFZ80989.1"/>
    <property type="molecule type" value="Genomic_DNA"/>
</dbReference>
<dbReference type="AlphaFoldDB" id="L0B1J9"/>
<proteinExistence type="predicted"/>
<dbReference type="GeneID" id="15805434"/>
<protein>
    <submittedName>
        <fullName evidence="2">Uncharacterized protein</fullName>
    </submittedName>
</protein>
<evidence type="ECO:0000256" key="1">
    <source>
        <dbReference type="SAM" id="MobiDB-lite"/>
    </source>
</evidence>
<evidence type="ECO:0000313" key="2">
    <source>
        <dbReference type="EMBL" id="AFZ80989.1"/>
    </source>
</evidence>
<reference evidence="2 3" key="1">
    <citation type="journal article" date="2012" name="BMC Genomics">
        <title>Comparative genomic analysis and phylogenetic position of Theileria equi.</title>
        <authorList>
            <person name="Kappmeyer L.S."/>
            <person name="Thiagarajan M."/>
            <person name="Herndon D.R."/>
            <person name="Ramsay J.D."/>
            <person name="Caler E."/>
            <person name="Djikeng A."/>
            <person name="Gillespie J.J."/>
            <person name="Lau A.O."/>
            <person name="Roalson E.H."/>
            <person name="Silva J.C."/>
            <person name="Silva M.G."/>
            <person name="Suarez C.E."/>
            <person name="Ueti M.W."/>
            <person name="Nene V.M."/>
            <person name="Mealey R.H."/>
            <person name="Knowles D.P."/>
            <person name="Brayton K.A."/>
        </authorList>
    </citation>
    <scope>NUCLEOTIDE SEQUENCE [LARGE SCALE GENOMIC DNA]</scope>
    <source>
        <strain evidence="2 3">WA</strain>
    </source>
</reference>